<reference evidence="2" key="1">
    <citation type="submission" date="2014-09" db="EMBL/GenBank/DDBJ databases">
        <authorList>
            <person name="Magalhaes I.L.F."/>
            <person name="Oliveira U."/>
            <person name="Santos F.R."/>
            <person name="Vidigal T.H.D.A."/>
            <person name="Brescovit A.D."/>
            <person name="Santos A.J."/>
        </authorList>
    </citation>
    <scope>NUCLEOTIDE SEQUENCE</scope>
    <source>
        <tissue evidence="2">Shoot tissue taken approximately 20 cm above the soil surface</tissue>
    </source>
</reference>
<evidence type="ECO:0000256" key="1">
    <source>
        <dbReference type="SAM" id="MobiDB-lite"/>
    </source>
</evidence>
<dbReference type="AlphaFoldDB" id="A0A0A9D8T7"/>
<name>A0A0A9D8T7_ARUDO</name>
<evidence type="ECO:0000313" key="2">
    <source>
        <dbReference type="EMBL" id="JAD80137.1"/>
    </source>
</evidence>
<proteinExistence type="predicted"/>
<feature type="compositionally biased region" description="Pro residues" evidence="1">
    <location>
        <begin position="9"/>
        <end position="24"/>
    </location>
</feature>
<reference evidence="2" key="2">
    <citation type="journal article" date="2015" name="Data Brief">
        <title>Shoot transcriptome of the giant reed, Arundo donax.</title>
        <authorList>
            <person name="Barrero R.A."/>
            <person name="Guerrero F.D."/>
            <person name="Moolhuijzen P."/>
            <person name="Goolsby J.A."/>
            <person name="Tidwell J."/>
            <person name="Bellgard S.E."/>
            <person name="Bellgard M.I."/>
        </authorList>
    </citation>
    <scope>NUCLEOTIDE SEQUENCE</scope>
    <source>
        <tissue evidence="2">Shoot tissue taken approximately 20 cm above the soil surface</tissue>
    </source>
</reference>
<dbReference type="EMBL" id="GBRH01217758">
    <property type="protein sequence ID" value="JAD80137.1"/>
    <property type="molecule type" value="Transcribed_RNA"/>
</dbReference>
<accession>A0A0A9D8T7</accession>
<sequence>MALHVGSPSSPPPPPPLSLPPPQPLRHALRPPR</sequence>
<feature type="region of interest" description="Disordered" evidence="1">
    <location>
        <begin position="1"/>
        <end position="33"/>
    </location>
</feature>
<organism evidence="2">
    <name type="scientific">Arundo donax</name>
    <name type="common">Giant reed</name>
    <name type="synonym">Donax arundinaceus</name>
    <dbReference type="NCBI Taxonomy" id="35708"/>
    <lineage>
        <taxon>Eukaryota</taxon>
        <taxon>Viridiplantae</taxon>
        <taxon>Streptophyta</taxon>
        <taxon>Embryophyta</taxon>
        <taxon>Tracheophyta</taxon>
        <taxon>Spermatophyta</taxon>
        <taxon>Magnoliopsida</taxon>
        <taxon>Liliopsida</taxon>
        <taxon>Poales</taxon>
        <taxon>Poaceae</taxon>
        <taxon>PACMAD clade</taxon>
        <taxon>Arundinoideae</taxon>
        <taxon>Arundineae</taxon>
        <taxon>Arundo</taxon>
    </lineage>
</organism>
<protein>
    <submittedName>
        <fullName evidence="2">Uncharacterized protein</fullName>
    </submittedName>
</protein>